<keyword evidence="4" id="KW-1185">Reference proteome</keyword>
<dbReference type="EMBL" id="CP142149">
    <property type="protein sequence ID" value="WSE34437.1"/>
    <property type="molecule type" value="Genomic_DNA"/>
</dbReference>
<sequence>MPEPVRFDDEFLADPVCAYARLRAAGPVHRAESPDGAPVWLVTRYAEVKAGLGDPRLSLDKAHSSGGYRGLDLPPALDKNLLNLDAPEHTRLRRLLGRAFTPRRVEALRPEVTRIAEELADALPARADLMDGYAVPLPITVICVLLGVAPADVAEFRTWTDAVLTPVDPGAAREAMRSLYGFVVGLIAEKRAAPGEDLLSVVAPDLTDDELLSAAFLLLLAGYENVVHTLGNGLHELLTRPGTAPGPSTVEEILRYAAPAQLAIRRFPLRDVEIGGTTIPAGDTVLLALASAHRDETVFADPDGFDAERADNPHVGFGHGPHFCLGAPLARLELEIGFGTLLRRFPAMAPAGEPVWRSSFRSRGLAHLPVILRA</sequence>
<keyword evidence="2" id="KW-0560">Oxidoreductase</keyword>
<dbReference type="PANTHER" id="PTHR46696:SF1">
    <property type="entry name" value="CYTOCHROME P450 YJIB-RELATED"/>
    <property type="match status" value="1"/>
</dbReference>
<dbReference type="Proteomes" id="UP001330812">
    <property type="component" value="Chromosome"/>
</dbReference>
<dbReference type="SUPFAM" id="SSF48264">
    <property type="entry name" value="Cytochrome P450"/>
    <property type="match status" value="1"/>
</dbReference>
<organism evidence="3 4">
    <name type="scientific">Amycolatopsis rhabdoformis</name>
    <dbReference type="NCBI Taxonomy" id="1448059"/>
    <lineage>
        <taxon>Bacteria</taxon>
        <taxon>Bacillati</taxon>
        <taxon>Actinomycetota</taxon>
        <taxon>Actinomycetes</taxon>
        <taxon>Pseudonocardiales</taxon>
        <taxon>Pseudonocardiaceae</taxon>
        <taxon>Amycolatopsis</taxon>
    </lineage>
</organism>
<dbReference type="PRINTS" id="PR00359">
    <property type="entry name" value="BP450"/>
</dbReference>
<evidence type="ECO:0000256" key="2">
    <source>
        <dbReference type="RuleBase" id="RU000461"/>
    </source>
</evidence>
<dbReference type="Gene3D" id="1.10.630.10">
    <property type="entry name" value="Cytochrome P450"/>
    <property type="match status" value="1"/>
</dbReference>
<name>A0ABZ1IJ77_9PSEU</name>
<dbReference type="RefSeq" id="WP_326837245.1">
    <property type="nucleotide sequence ID" value="NZ_CP142149.1"/>
</dbReference>
<dbReference type="CDD" id="cd11029">
    <property type="entry name" value="CYP107-like"/>
    <property type="match status" value="1"/>
</dbReference>
<reference evidence="3 4" key="1">
    <citation type="journal article" date="2015" name="Int. J. Syst. Evol. Microbiol.">
        <title>Amycolatopsis rhabdoformis sp. nov., an actinomycete isolated from a tropical forest soil.</title>
        <authorList>
            <person name="Souza W.R."/>
            <person name="Silva R.E."/>
            <person name="Goodfellow M."/>
            <person name="Busarakam K."/>
            <person name="Figueiro F.S."/>
            <person name="Ferreira D."/>
            <person name="Rodrigues-Filho E."/>
            <person name="Moraes L.A.B."/>
            <person name="Zucchi T.D."/>
        </authorList>
    </citation>
    <scope>NUCLEOTIDE SEQUENCE [LARGE SCALE GENOMIC DNA]</scope>
    <source>
        <strain evidence="3 4">NCIMB 14900</strain>
    </source>
</reference>
<protein>
    <submittedName>
        <fullName evidence="3">Cytochrome P450</fullName>
    </submittedName>
</protein>
<dbReference type="Pfam" id="PF00067">
    <property type="entry name" value="p450"/>
    <property type="match status" value="1"/>
</dbReference>
<keyword evidence="2" id="KW-0349">Heme</keyword>
<dbReference type="InterPro" id="IPR001128">
    <property type="entry name" value="Cyt_P450"/>
</dbReference>
<comment type="similarity">
    <text evidence="1 2">Belongs to the cytochrome P450 family.</text>
</comment>
<dbReference type="InterPro" id="IPR036396">
    <property type="entry name" value="Cyt_P450_sf"/>
</dbReference>
<evidence type="ECO:0000313" key="3">
    <source>
        <dbReference type="EMBL" id="WSE34437.1"/>
    </source>
</evidence>
<evidence type="ECO:0000256" key="1">
    <source>
        <dbReference type="ARBA" id="ARBA00010617"/>
    </source>
</evidence>
<proteinExistence type="inferred from homology"/>
<keyword evidence="2" id="KW-0408">Iron</keyword>
<accession>A0ABZ1IJ77</accession>
<evidence type="ECO:0000313" key="4">
    <source>
        <dbReference type="Proteomes" id="UP001330812"/>
    </source>
</evidence>
<dbReference type="PROSITE" id="PS00086">
    <property type="entry name" value="CYTOCHROME_P450"/>
    <property type="match status" value="1"/>
</dbReference>
<keyword evidence="2" id="KW-0479">Metal-binding</keyword>
<keyword evidence="2" id="KW-0503">Monooxygenase</keyword>
<dbReference type="PANTHER" id="PTHR46696">
    <property type="entry name" value="P450, PUTATIVE (EUROFUNG)-RELATED"/>
    <property type="match status" value="1"/>
</dbReference>
<gene>
    <name evidence="3" type="ORF">VSH64_20510</name>
</gene>
<dbReference type="InterPro" id="IPR017972">
    <property type="entry name" value="Cyt_P450_CS"/>
</dbReference>
<dbReference type="InterPro" id="IPR002397">
    <property type="entry name" value="Cyt_P450_B"/>
</dbReference>